<reference evidence="3" key="1">
    <citation type="journal article" date="2019" name="Int. J. Syst. Evol. Microbiol.">
        <title>The Global Catalogue of Microorganisms (GCM) 10K type strain sequencing project: providing services to taxonomists for standard genome sequencing and annotation.</title>
        <authorList>
            <consortium name="The Broad Institute Genomics Platform"/>
            <consortium name="The Broad Institute Genome Sequencing Center for Infectious Disease"/>
            <person name="Wu L."/>
            <person name="Ma J."/>
        </authorList>
    </citation>
    <scope>NUCLEOTIDE SEQUENCE [LARGE SCALE GENOMIC DNA]</scope>
    <source>
        <strain evidence="3">CGMCC 1.12989</strain>
    </source>
</reference>
<dbReference type="PANTHER" id="PTHR14859">
    <property type="entry name" value="CALCOFLUOR WHITE HYPERSENSITIVE PROTEIN PRECURSOR"/>
    <property type="match status" value="1"/>
</dbReference>
<accession>A0ABV8RJL7</accession>
<dbReference type="RefSeq" id="WP_379537102.1">
    <property type="nucleotide sequence ID" value="NZ_JBHSDR010000003.1"/>
</dbReference>
<dbReference type="InterPro" id="IPR051916">
    <property type="entry name" value="GPI-anchor_lipid_remodeler"/>
</dbReference>
<gene>
    <name evidence="2" type="ORF">ACFO0A_00920</name>
</gene>
<evidence type="ECO:0000313" key="2">
    <source>
        <dbReference type="EMBL" id="MFC4293612.1"/>
    </source>
</evidence>
<dbReference type="Gene3D" id="3.60.10.10">
    <property type="entry name" value="Endonuclease/exonuclease/phosphatase"/>
    <property type="match status" value="1"/>
</dbReference>
<evidence type="ECO:0000313" key="3">
    <source>
        <dbReference type="Proteomes" id="UP001595828"/>
    </source>
</evidence>
<proteinExistence type="predicted"/>
<dbReference type="PANTHER" id="PTHR14859:SF15">
    <property type="entry name" value="ENDONUCLEASE_EXONUCLEASE_PHOSPHATASE DOMAIN-CONTAINING PROTEIN"/>
    <property type="match status" value="1"/>
</dbReference>
<dbReference type="Pfam" id="PF03372">
    <property type="entry name" value="Exo_endo_phos"/>
    <property type="match status" value="1"/>
</dbReference>
<dbReference type="InterPro" id="IPR036691">
    <property type="entry name" value="Endo/exonu/phosph_ase_sf"/>
</dbReference>
<keyword evidence="3" id="KW-1185">Reference proteome</keyword>
<keyword evidence="2" id="KW-0255">Endonuclease</keyword>
<comment type="caution">
    <text evidence="2">The sequence shown here is derived from an EMBL/GenBank/DDBJ whole genome shotgun (WGS) entry which is preliminary data.</text>
</comment>
<name>A0ABV8RJL7_9SPHN</name>
<keyword evidence="2" id="KW-0378">Hydrolase</keyword>
<feature type="domain" description="Endonuclease/exonuclease/phosphatase" evidence="1">
    <location>
        <begin position="6"/>
        <end position="222"/>
    </location>
</feature>
<dbReference type="GO" id="GO:0004519">
    <property type="term" value="F:endonuclease activity"/>
    <property type="evidence" value="ECO:0007669"/>
    <property type="project" value="UniProtKB-KW"/>
</dbReference>
<sequence>MRIKVASYNIHKGVGLDRRRDPERILAILREIDADVIALQECDRRFGERTSVLPRQAIDDHTPWQIVDLAQRPNSLGWHGNGLLVRREIEVASAGIVHLPTLEPRGAVRADLLVGGKPLRVVGMHLDISGLRRRQQVRSVLSHLADCEGDCPAVLMGDLNDWSQNGAALREFGAGWRMITAGRSFPARRPVAQLDRIVVSREWEIERAGVHHSPLAALGSDHLPVWATLQLNAKAA</sequence>
<evidence type="ECO:0000259" key="1">
    <source>
        <dbReference type="Pfam" id="PF03372"/>
    </source>
</evidence>
<dbReference type="SUPFAM" id="SSF56219">
    <property type="entry name" value="DNase I-like"/>
    <property type="match status" value="1"/>
</dbReference>
<dbReference type="Proteomes" id="UP001595828">
    <property type="component" value="Unassembled WGS sequence"/>
</dbReference>
<dbReference type="InterPro" id="IPR005135">
    <property type="entry name" value="Endo/exonuclease/phosphatase"/>
</dbReference>
<protein>
    <submittedName>
        <fullName evidence="2">Endonuclease/exonuclease/phosphatase family protein</fullName>
    </submittedName>
</protein>
<organism evidence="2 3">
    <name type="scientific">Novosphingobium tardum</name>
    <dbReference type="NCBI Taxonomy" id="1538021"/>
    <lineage>
        <taxon>Bacteria</taxon>
        <taxon>Pseudomonadati</taxon>
        <taxon>Pseudomonadota</taxon>
        <taxon>Alphaproteobacteria</taxon>
        <taxon>Sphingomonadales</taxon>
        <taxon>Sphingomonadaceae</taxon>
        <taxon>Novosphingobium</taxon>
    </lineage>
</organism>
<dbReference type="EMBL" id="JBHSDR010000003">
    <property type="protein sequence ID" value="MFC4293612.1"/>
    <property type="molecule type" value="Genomic_DNA"/>
</dbReference>
<keyword evidence="2" id="KW-0540">Nuclease</keyword>